<keyword evidence="3" id="KW-1185">Reference proteome</keyword>
<dbReference type="OrthoDB" id="9808049at2"/>
<dbReference type="PANTHER" id="PTHR43539:SF78">
    <property type="entry name" value="FLAVIN-CONTAINING MONOOXYGENASE"/>
    <property type="match status" value="1"/>
</dbReference>
<dbReference type="InterPro" id="IPR036188">
    <property type="entry name" value="FAD/NAD-bd_sf"/>
</dbReference>
<evidence type="ECO:0000313" key="3">
    <source>
        <dbReference type="Proteomes" id="UP000271573"/>
    </source>
</evidence>
<dbReference type="InterPro" id="IPR050982">
    <property type="entry name" value="Auxin_biosynth/cation_transpt"/>
</dbReference>
<dbReference type="GO" id="GO:0050660">
    <property type="term" value="F:flavin adenine dinucleotide binding"/>
    <property type="evidence" value="ECO:0007669"/>
    <property type="project" value="TreeGrafter"/>
</dbReference>
<evidence type="ECO:0000313" key="2">
    <source>
        <dbReference type="EMBL" id="BBH15726.1"/>
    </source>
</evidence>
<reference evidence="2 3" key="1">
    <citation type="submission" date="2018-11" db="EMBL/GenBank/DDBJ databases">
        <title>Complete genome sequence of Nocardioides baekrokdamisoli strain KCTC 39748.</title>
        <authorList>
            <person name="Kang S.W."/>
            <person name="Lee K.C."/>
            <person name="Kim K.K."/>
            <person name="Kim J.S."/>
            <person name="Kim D.S."/>
            <person name="Ko S.H."/>
            <person name="Yang S.H."/>
            <person name="Shin Y.K."/>
            <person name="Lee J.S."/>
        </authorList>
    </citation>
    <scope>NUCLEOTIDE SEQUENCE [LARGE SCALE GENOMIC DNA]</scope>
    <source>
        <strain evidence="2 3">KCTC 39748</strain>
    </source>
</reference>
<dbReference type="SUPFAM" id="SSF51905">
    <property type="entry name" value="FAD/NAD(P)-binding domain"/>
    <property type="match status" value="2"/>
</dbReference>
<name>A0A3G9IBS4_9ACTN</name>
<dbReference type="PANTHER" id="PTHR43539">
    <property type="entry name" value="FLAVIN-BINDING MONOOXYGENASE-LIKE PROTEIN (AFU_ORTHOLOGUE AFUA_4G09220)"/>
    <property type="match status" value="1"/>
</dbReference>
<keyword evidence="1" id="KW-0560">Oxidoreductase</keyword>
<sequence length="372" mass="40249">MNEHIETVIIGGGQAGLSTGHHLKQMGRPFVILDSNGRLGDQWRRHYDSLVLFTPRKYDGLPGLPFPGEPTGFPRRDEVAAYIEAYALHHELPVRTNTAVTGVTRREDGTFLVSIEGGDLTCDNVVVAVGKASQPRVPSFAADLDPAITQLHSSAYRSVSDVPAGRVLVVGASHSGADIAYELAATHPVTLSGRDTGQIPGRPEDPRSQRIFPVMLWTWNHVLTRRTPMGRKVMKAMRAHGAPLLRTKAPDLAGVGVERTTERVVEVRDGRPVLSDGTVIEATSVVWATGFGHSFGWIEDLPLAADGWPAEYRGEVAAVPGLYFCGLIFQYAFSSMVFPGIGRDAQYVADRIAARARATESKAAEPLVGLRA</sequence>
<dbReference type="Gene3D" id="3.50.50.60">
    <property type="entry name" value="FAD/NAD(P)-binding domain"/>
    <property type="match status" value="1"/>
</dbReference>
<dbReference type="RefSeq" id="WP_125565579.1">
    <property type="nucleotide sequence ID" value="NZ_AP019307.1"/>
</dbReference>
<gene>
    <name evidence="2" type="primary">czcO</name>
    <name evidence="2" type="ORF">Back2_00130</name>
</gene>
<dbReference type="Pfam" id="PF13738">
    <property type="entry name" value="Pyr_redox_3"/>
    <property type="match status" value="1"/>
</dbReference>
<organism evidence="2 3">
    <name type="scientific">Nocardioides baekrokdamisoli</name>
    <dbReference type="NCBI Taxonomy" id="1804624"/>
    <lineage>
        <taxon>Bacteria</taxon>
        <taxon>Bacillati</taxon>
        <taxon>Actinomycetota</taxon>
        <taxon>Actinomycetes</taxon>
        <taxon>Propionibacteriales</taxon>
        <taxon>Nocardioidaceae</taxon>
        <taxon>Nocardioides</taxon>
    </lineage>
</organism>
<proteinExistence type="predicted"/>
<accession>A0A3G9IBS4</accession>
<dbReference type="KEGG" id="nbe:Back2_00130"/>
<protein>
    <submittedName>
        <fullName evidence="2">Putative oxidoreductase CzcO</fullName>
    </submittedName>
</protein>
<dbReference type="EMBL" id="AP019307">
    <property type="protein sequence ID" value="BBH15726.1"/>
    <property type="molecule type" value="Genomic_DNA"/>
</dbReference>
<evidence type="ECO:0000256" key="1">
    <source>
        <dbReference type="ARBA" id="ARBA00023002"/>
    </source>
</evidence>
<dbReference type="Proteomes" id="UP000271573">
    <property type="component" value="Chromosome"/>
</dbReference>
<dbReference type="GO" id="GO:0004497">
    <property type="term" value="F:monooxygenase activity"/>
    <property type="evidence" value="ECO:0007669"/>
    <property type="project" value="TreeGrafter"/>
</dbReference>
<dbReference type="AlphaFoldDB" id="A0A3G9IBS4"/>